<reference evidence="2" key="2">
    <citation type="journal article" date="2023" name="Proc. Natl. Acad. Sci. U.S.A.">
        <title>A global phylogenomic analysis of the shiitake genus Lentinula.</title>
        <authorList>
            <person name="Sierra-Patev S."/>
            <person name="Min B."/>
            <person name="Naranjo-Ortiz M."/>
            <person name="Looney B."/>
            <person name="Konkel Z."/>
            <person name="Slot J.C."/>
            <person name="Sakamoto Y."/>
            <person name="Steenwyk J.L."/>
            <person name="Rokas A."/>
            <person name="Carro J."/>
            <person name="Camarero S."/>
            <person name="Ferreira P."/>
            <person name="Molpeceres G."/>
            <person name="Ruiz-Duenas F.J."/>
            <person name="Serrano A."/>
            <person name="Henrissat B."/>
            <person name="Drula E."/>
            <person name="Hughes K.W."/>
            <person name="Mata J.L."/>
            <person name="Ishikawa N.K."/>
            <person name="Vargas-Isla R."/>
            <person name="Ushijima S."/>
            <person name="Smith C.A."/>
            <person name="Donoghue J."/>
            <person name="Ahrendt S."/>
            <person name="Andreopoulos W."/>
            <person name="He G."/>
            <person name="LaButti K."/>
            <person name="Lipzen A."/>
            <person name="Ng V."/>
            <person name="Riley R."/>
            <person name="Sandor L."/>
            <person name="Barry K."/>
            <person name="Martinez A.T."/>
            <person name="Xiao Y."/>
            <person name="Gibbons J.G."/>
            <person name="Terashima K."/>
            <person name="Grigoriev I.V."/>
            <person name="Hibbett D."/>
        </authorList>
    </citation>
    <scope>NUCLEOTIDE SEQUENCE</scope>
    <source>
        <strain evidence="2">Sp2 HRB7682 ss15</strain>
    </source>
</reference>
<dbReference type="AlphaFoldDB" id="A0A9W8ZZZ1"/>
<gene>
    <name evidence="2" type="ORF">C8J55DRAFT_522104</name>
</gene>
<dbReference type="FunFam" id="3.40.50.720:FF:000357">
    <property type="entry name" value="Methionine adenosyltransferase 2 subunit beta"/>
    <property type="match status" value="1"/>
</dbReference>
<accession>A0A9W8ZZZ1</accession>
<dbReference type="SUPFAM" id="SSF51735">
    <property type="entry name" value="NAD(P)-binding Rossmann-fold domains"/>
    <property type="match status" value="1"/>
</dbReference>
<dbReference type="Proteomes" id="UP001150238">
    <property type="component" value="Unassembled WGS sequence"/>
</dbReference>
<reference evidence="2" key="1">
    <citation type="submission" date="2022-08" db="EMBL/GenBank/DDBJ databases">
        <authorList>
            <consortium name="DOE Joint Genome Institute"/>
            <person name="Min B."/>
            <person name="Riley R."/>
            <person name="Sierra-Patev S."/>
            <person name="Naranjo-Ortiz M."/>
            <person name="Looney B."/>
            <person name="Konkel Z."/>
            <person name="Slot J.C."/>
            <person name="Sakamoto Y."/>
            <person name="Steenwyk J.L."/>
            <person name="Rokas A."/>
            <person name="Carro J."/>
            <person name="Camarero S."/>
            <person name="Ferreira P."/>
            <person name="Molpeceres G."/>
            <person name="Ruiz-Duenas F.J."/>
            <person name="Serrano A."/>
            <person name="Henrissat B."/>
            <person name="Drula E."/>
            <person name="Hughes K.W."/>
            <person name="Mata J.L."/>
            <person name="Ishikawa N.K."/>
            <person name="Vargas-Isla R."/>
            <person name="Ushijima S."/>
            <person name="Smith C.A."/>
            <person name="Ahrendt S."/>
            <person name="Andreopoulos W."/>
            <person name="He G."/>
            <person name="Labutti K."/>
            <person name="Lipzen A."/>
            <person name="Ng V."/>
            <person name="Sandor L."/>
            <person name="Barry K."/>
            <person name="Martinez A.T."/>
            <person name="Xiao Y."/>
            <person name="Gibbons J.G."/>
            <person name="Terashima K."/>
            <person name="Hibbett D.S."/>
            <person name="Grigoriev I.V."/>
        </authorList>
    </citation>
    <scope>NUCLEOTIDE SEQUENCE</scope>
    <source>
        <strain evidence="2">Sp2 HRB7682 ss15</strain>
    </source>
</reference>
<feature type="domain" description="RmlD-like substrate binding" evidence="1">
    <location>
        <begin position="1"/>
        <end position="278"/>
    </location>
</feature>
<dbReference type="InterPro" id="IPR029903">
    <property type="entry name" value="RmlD-like-bd"/>
</dbReference>
<dbReference type="InterPro" id="IPR036291">
    <property type="entry name" value="NAD(P)-bd_dom_sf"/>
</dbReference>
<evidence type="ECO:0000313" key="2">
    <source>
        <dbReference type="EMBL" id="KAJ4470558.1"/>
    </source>
</evidence>
<dbReference type="GO" id="GO:0048270">
    <property type="term" value="F:methionine adenosyltransferase regulator activity"/>
    <property type="evidence" value="ECO:0007669"/>
    <property type="project" value="TreeGrafter"/>
</dbReference>
<dbReference type="GO" id="GO:0006556">
    <property type="term" value="P:S-adenosylmethionine biosynthetic process"/>
    <property type="evidence" value="ECO:0007669"/>
    <property type="project" value="TreeGrafter"/>
</dbReference>
<comment type="caution">
    <text evidence="2">The sequence shown here is derived from an EMBL/GenBank/DDBJ whole genome shotgun (WGS) entry which is preliminary data.</text>
</comment>
<dbReference type="Gene3D" id="3.40.50.720">
    <property type="entry name" value="NAD(P)-binding Rossmann-like Domain"/>
    <property type="match status" value="1"/>
</dbReference>
<dbReference type="PANTHER" id="PTHR10491">
    <property type="entry name" value="DTDP-4-DEHYDRORHAMNOSE REDUCTASE"/>
    <property type="match status" value="1"/>
</dbReference>
<sequence length="299" mass="32953">MKVIITGASGVLGSAVREAFKSTPHQVLALSNTRTGDGLVPLDLTNTQEVEKVFSEFKPNWVIHCAAERRPDVAEKDPQGAQKLNVNVSGHLASLAKSLKYTLVYISTDYVFDGNSPPYTPSAKTNPLQLYGRTKRDGEEAVLSVNGAKVIVLRVPVLYGPAPKNSDSAVNILLDVVQDQSGKQYKMDHYATRYPTNVVDIANFLVRLSEFKKTATVPPILHYSAAEPFTKYEMCLVFAKILNLPHGHIVPDSEAPKGDSATTRPKDCQLYTKETEDLGVEGGLGLTLFEEWWSEYLRK</sequence>
<evidence type="ECO:0000313" key="3">
    <source>
        <dbReference type="Proteomes" id="UP001150238"/>
    </source>
</evidence>
<proteinExistence type="predicted"/>
<dbReference type="InterPro" id="IPR005913">
    <property type="entry name" value="dTDP_dehydrorham_reduct"/>
</dbReference>
<dbReference type="PANTHER" id="PTHR10491:SF4">
    <property type="entry name" value="METHIONINE ADENOSYLTRANSFERASE 2 SUBUNIT BETA"/>
    <property type="match status" value="1"/>
</dbReference>
<organism evidence="2 3">
    <name type="scientific">Lentinula lateritia</name>
    <dbReference type="NCBI Taxonomy" id="40482"/>
    <lineage>
        <taxon>Eukaryota</taxon>
        <taxon>Fungi</taxon>
        <taxon>Dikarya</taxon>
        <taxon>Basidiomycota</taxon>
        <taxon>Agaricomycotina</taxon>
        <taxon>Agaricomycetes</taxon>
        <taxon>Agaricomycetidae</taxon>
        <taxon>Agaricales</taxon>
        <taxon>Marasmiineae</taxon>
        <taxon>Omphalotaceae</taxon>
        <taxon>Lentinula</taxon>
    </lineage>
</organism>
<dbReference type="EMBL" id="JANVFS010000031">
    <property type="protein sequence ID" value="KAJ4470558.1"/>
    <property type="molecule type" value="Genomic_DNA"/>
</dbReference>
<name>A0A9W8ZZZ1_9AGAR</name>
<dbReference type="Pfam" id="PF04321">
    <property type="entry name" value="RmlD_sub_bind"/>
    <property type="match status" value="1"/>
</dbReference>
<dbReference type="CDD" id="cd05254">
    <property type="entry name" value="dTDP_HR_like_SDR_e"/>
    <property type="match status" value="1"/>
</dbReference>
<evidence type="ECO:0000259" key="1">
    <source>
        <dbReference type="Pfam" id="PF04321"/>
    </source>
</evidence>
<dbReference type="GO" id="GO:0048269">
    <property type="term" value="C:methionine adenosyltransferase complex"/>
    <property type="evidence" value="ECO:0007669"/>
    <property type="project" value="TreeGrafter"/>
</dbReference>
<protein>
    <recommendedName>
        <fullName evidence="1">RmlD-like substrate binding domain-containing protein</fullName>
    </recommendedName>
</protein>